<reference evidence="1" key="1">
    <citation type="submission" date="2020-05" db="EMBL/GenBank/DDBJ databases">
        <title>Large-scale comparative analyses of tick genomes elucidate their genetic diversity and vector capacities.</title>
        <authorList>
            <person name="Jia N."/>
            <person name="Wang J."/>
            <person name="Shi W."/>
            <person name="Du L."/>
            <person name="Sun Y."/>
            <person name="Zhan W."/>
            <person name="Jiang J."/>
            <person name="Wang Q."/>
            <person name="Zhang B."/>
            <person name="Ji P."/>
            <person name="Sakyi L.B."/>
            <person name="Cui X."/>
            <person name="Yuan T."/>
            <person name="Jiang B."/>
            <person name="Yang W."/>
            <person name="Lam T.T.-Y."/>
            <person name="Chang Q."/>
            <person name="Ding S."/>
            <person name="Wang X."/>
            <person name="Zhu J."/>
            <person name="Ruan X."/>
            <person name="Zhao L."/>
            <person name="Wei J."/>
            <person name="Que T."/>
            <person name="Du C."/>
            <person name="Cheng J."/>
            <person name="Dai P."/>
            <person name="Han X."/>
            <person name="Huang E."/>
            <person name="Gao Y."/>
            <person name="Liu J."/>
            <person name="Shao H."/>
            <person name="Ye R."/>
            <person name="Li L."/>
            <person name="Wei W."/>
            <person name="Wang X."/>
            <person name="Wang C."/>
            <person name="Yang T."/>
            <person name="Huo Q."/>
            <person name="Li W."/>
            <person name="Guo W."/>
            <person name="Chen H."/>
            <person name="Zhou L."/>
            <person name="Ni X."/>
            <person name="Tian J."/>
            <person name="Zhou Y."/>
            <person name="Sheng Y."/>
            <person name="Liu T."/>
            <person name="Pan Y."/>
            <person name="Xia L."/>
            <person name="Li J."/>
            <person name="Zhao F."/>
            <person name="Cao W."/>
        </authorList>
    </citation>
    <scope>NUCLEOTIDE SEQUENCE</scope>
    <source>
        <strain evidence="1">Hyas-2018</strain>
    </source>
</reference>
<comment type="caution">
    <text evidence="1">The sequence shown here is derived from an EMBL/GenBank/DDBJ whole genome shotgun (WGS) entry which is preliminary data.</text>
</comment>
<sequence length="410" mass="43936">MHAVSNSYPTTGGSRTKGRLSQSRPRLAQKGPLGTVHCAASRTRRGRLDLEHFACHACLRGRQQRQAAHQRQKVLVQATNGSIRPDASPVLGLYRCRGSSRSSQMTQGGTAPSPVVFVPGGSLPPWGEGTGSPQAPTYEAPQTSPIFVRAEPIPLSEPQGTGWRPMHNPASWLSQPHPDNPPINTDPSSYAFPGSRPPPPPITAPPSFPQVPQGPTAHPGWGSSIPPTPRYTVPPQTNTLPQLPNDIPPVRTSSPTAPSENTVPQPVSATDPTTEGLPDTTQATAATDATVSFSVNTVPERHENVHQQNSVTPSSTSSGSSPLRVPGGLITYIVLRRPFLKLLNGQDKSSTDNVAYIDDSVRSSYMNTHIELPKESSEEMTSLDNDSFLNSLEAVTIQNYWADTSKNTNV</sequence>
<accession>A0ACB7SPY9</accession>
<evidence type="ECO:0000313" key="1">
    <source>
        <dbReference type="EMBL" id="KAH6935984.1"/>
    </source>
</evidence>
<protein>
    <submittedName>
        <fullName evidence="1">Uncharacterized protein</fullName>
    </submittedName>
</protein>
<proteinExistence type="predicted"/>
<name>A0ACB7SPY9_HYAAI</name>
<organism evidence="1 2">
    <name type="scientific">Hyalomma asiaticum</name>
    <name type="common">Tick</name>
    <dbReference type="NCBI Taxonomy" id="266040"/>
    <lineage>
        <taxon>Eukaryota</taxon>
        <taxon>Metazoa</taxon>
        <taxon>Ecdysozoa</taxon>
        <taxon>Arthropoda</taxon>
        <taxon>Chelicerata</taxon>
        <taxon>Arachnida</taxon>
        <taxon>Acari</taxon>
        <taxon>Parasitiformes</taxon>
        <taxon>Ixodida</taxon>
        <taxon>Ixodoidea</taxon>
        <taxon>Ixodidae</taxon>
        <taxon>Hyalomminae</taxon>
        <taxon>Hyalomma</taxon>
    </lineage>
</organism>
<dbReference type="Proteomes" id="UP000821845">
    <property type="component" value="Chromosome 3"/>
</dbReference>
<gene>
    <name evidence="1" type="ORF">HPB50_012073</name>
</gene>
<evidence type="ECO:0000313" key="2">
    <source>
        <dbReference type="Proteomes" id="UP000821845"/>
    </source>
</evidence>
<keyword evidence="2" id="KW-1185">Reference proteome</keyword>
<dbReference type="EMBL" id="CM023483">
    <property type="protein sequence ID" value="KAH6935984.1"/>
    <property type="molecule type" value="Genomic_DNA"/>
</dbReference>